<keyword evidence="5" id="KW-1185">Reference proteome</keyword>
<evidence type="ECO:0000313" key="5">
    <source>
        <dbReference type="Proteomes" id="UP000297948"/>
    </source>
</evidence>
<evidence type="ECO:0000256" key="1">
    <source>
        <dbReference type="SAM" id="MobiDB-lite"/>
    </source>
</evidence>
<keyword evidence="2" id="KW-0812">Transmembrane</keyword>
<dbReference type="InterPro" id="IPR015943">
    <property type="entry name" value="WD40/YVTN_repeat-like_dom_sf"/>
</dbReference>
<keyword evidence="2" id="KW-0472">Membrane</keyword>
<dbReference type="Gene3D" id="2.130.10.10">
    <property type="entry name" value="YVTN repeat-like/Quinoprotein amine dehydrogenase"/>
    <property type="match status" value="1"/>
</dbReference>
<sequence length="342" mass="35788">MRSPLCVLGAAVLLALSAAPPALAAGDDQEPSSFTIEDERISESSGLAASRLHPGVYWTHNDSSDGPYVYAVDSKTGRTVATVTLQGIGRPRDVEGISIGPDGNVYVGDIGDNLGGKWSKVWIYRFPEPKRLGNTTVRATQFDVQYEGGPRNAEALMVDPRSGRVYIASKSDEDPGLYVGPPKLSSGGMNVFKRVSDLGMEVTDGAFSPDGSRLLLRGYFSVAEYHWGPKGLGKRVSDDPGLPLQRQGESVTFTPDGGTLMYGTEGPRSPVTAVSLDGEQVPDATAAEQRRNGGGNGGRHGAAADGDGTDGGLSARTVLVGAVVVGVLAFLGLLGKKGRRRG</sequence>
<evidence type="ECO:0000313" key="4">
    <source>
        <dbReference type="EMBL" id="TGB00560.1"/>
    </source>
</evidence>
<evidence type="ECO:0000256" key="2">
    <source>
        <dbReference type="SAM" id="Phobius"/>
    </source>
</evidence>
<dbReference type="AlphaFoldDB" id="A0A4Z0GW47"/>
<feature type="signal peptide" evidence="3">
    <location>
        <begin position="1"/>
        <end position="24"/>
    </location>
</feature>
<comment type="caution">
    <text evidence="4">The sequence shown here is derived from an EMBL/GenBank/DDBJ whole genome shotgun (WGS) entry which is preliminary data.</text>
</comment>
<dbReference type="OrthoDB" id="9801244at2"/>
<evidence type="ECO:0008006" key="6">
    <source>
        <dbReference type="Google" id="ProtNLM"/>
    </source>
</evidence>
<dbReference type="EMBL" id="SRID01000237">
    <property type="protein sequence ID" value="TGB00560.1"/>
    <property type="molecule type" value="Genomic_DNA"/>
</dbReference>
<reference evidence="4 5" key="1">
    <citation type="submission" date="2019-03" db="EMBL/GenBank/DDBJ databases">
        <authorList>
            <person name="Gonzalez-Pimentel J.L."/>
        </authorList>
    </citation>
    <scope>NUCLEOTIDE SEQUENCE [LARGE SCALE GENOMIC DNA]</scope>
    <source>
        <strain evidence="4 5">JCM 31289</strain>
    </source>
</reference>
<name>A0A4Z0GW47_9ACTN</name>
<organism evidence="4 5">
    <name type="scientific">Streptomyces palmae</name>
    <dbReference type="NCBI Taxonomy" id="1701085"/>
    <lineage>
        <taxon>Bacteria</taxon>
        <taxon>Bacillati</taxon>
        <taxon>Actinomycetota</taxon>
        <taxon>Actinomycetes</taxon>
        <taxon>Kitasatosporales</taxon>
        <taxon>Streptomycetaceae</taxon>
        <taxon>Streptomyces</taxon>
    </lineage>
</organism>
<proteinExistence type="predicted"/>
<accession>A0A4Z0GW47</accession>
<feature type="chain" id="PRO_5021345603" description="WD40 repeat domain-containing protein" evidence="3">
    <location>
        <begin position="25"/>
        <end position="342"/>
    </location>
</feature>
<gene>
    <name evidence="4" type="ORF">E4099_21845</name>
</gene>
<dbReference type="Proteomes" id="UP000297948">
    <property type="component" value="Unassembled WGS sequence"/>
</dbReference>
<protein>
    <recommendedName>
        <fullName evidence="6">WD40 repeat domain-containing protein</fullName>
    </recommendedName>
</protein>
<dbReference type="SUPFAM" id="SSF75011">
    <property type="entry name" value="3-carboxy-cis,cis-mucoante lactonizing enzyme"/>
    <property type="match status" value="1"/>
</dbReference>
<keyword evidence="3" id="KW-0732">Signal</keyword>
<feature type="transmembrane region" description="Helical" evidence="2">
    <location>
        <begin position="313"/>
        <end position="334"/>
    </location>
</feature>
<feature type="region of interest" description="Disordered" evidence="1">
    <location>
        <begin position="287"/>
        <end position="308"/>
    </location>
</feature>
<dbReference type="RefSeq" id="WP_135340807.1">
    <property type="nucleotide sequence ID" value="NZ_JBHLTX010000035.1"/>
</dbReference>
<evidence type="ECO:0000256" key="3">
    <source>
        <dbReference type="SAM" id="SignalP"/>
    </source>
</evidence>
<feature type="region of interest" description="Disordered" evidence="1">
    <location>
        <begin position="231"/>
        <end position="274"/>
    </location>
</feature>
<keyword evidence="2" id="KW-1133">Transmembrane helix</keyword>